<gene>
    <name evidence="4" type="ORF">H0A76_03045</name>
</gene>
<evidence type="ECO:0000256" key="1">
    <source>
        <dbReference type="ARBA" id="ARBA00022679"/>
    </source>
</evidence>
<evidence type="ECO:0000313" key="5">
    <source>
        <dbReference type="Proteomes" id="UP000568751"/>
    </source>
</evidence>
<dbReference type="InterPro" id="IPR012893">
    <property type="entry name" value="HipA-like_C"/>
</dbReference>
<dbReference type="EMBL" id="JACCHT010000001">
    <property type="protein sequence ID" value="NYT26965.1"/>
    <property type="molecule type" value="Genomic_DNA"/>
</dbReference>
<dbReference type="AlphaFoldDB" id="A0A853F5A0"/>
<proteinExistence type="predicted"/>
<name>A0A853F5A0_9GAMM</name>
<dbReference type="Proteomes" id="UP000568751">
    <property type="component" value="Unassembled WGS sequence"/>
</dbReference>
<sequence>MNKIVSKDNQGIEHQGTKEKFWFGEKQDKLFKIGKHEGENWAEIVAFHLATLLDIPCAEYMPGSLRKDSQIKYGVISQSFINKEDGERLINANELLVKLIKDYDPDKTYKQRNYTFSQSIALIKLLTPSLKENPIKQFIGYLIFDVWIGNQDRHSENWGFVATNTKPYLAPSFDHASSMGCRVGSTEKQERLNTRDTGYSVEAFSSKAKTAMYNNGKILKTYELSELCYKHYPEEYHFWVEKINQVSEQDMVKCFDELPENWMSNIDKKFTIKLLQANQKQLNKLCAKN</sequence>
<protein>
    <submittedName>
        <fullName evidence="4">HipA domain-containing protein</fullName>
    </submittedName>
</protein>
<dbReference type="GO" id="GO:0016301">
    <property type="term" value="F:kinase activity"/>
    <property type="evidence" value="ECO:0007669"/>
    <property type="project" value="UniProtKB-KW"/>
</dbReference>
<dbReference type="Pfam" id="PF07804">
    <property type="entry name" value="HipA_C"/>
    <property type="match status" value="1"/>
</dbReference>
<comment type="caution">
    <text evidence="4">The sequence shown here is derived from an EMBL/GenBank/DDBJ whole genome shotgun (WGS) entry which is preliminary data.</text>
</comment>
<dbReference type="Gene3D" id="1.10.1070.20">
    <property type="match status" value="1"/>
</dbReference>
<accession>A0A853F5A0</accession>
<evidence type="ECO:0000256" key="2">
    <source>
        <dbReference type="ARBA" id="ARBA00022777"/>
    </source>
</evidence>
<reference evidence="4 5" key="1">
    <citation type="submission" date="2020-05" db="EMBL/GenBank/DDBJ databases">
        <title>Horizontal transmission and recombination maintain forever young bacterial symbiont genomes.</title>
        <authorList>
            <person name="Russell S.L."/>
            <person name="Pepper-Tunick E."/>
            <person name="Svedberg J."/>
            <person name="Byrne A."/>
            <person name="Ruelas Castillo J."/>
            <person name="Vollmers C."/>
            <person name="Beinart R.A."/>
            <person name="Corbett-Detig R."/>
        </authorList>
    </citation>
    <scope>NUCLEOTIDE SEQUENCE [LARGE SCALE GENOMIC DNA]</scope>
    <source>
        <strain evidence="4">455</strain>
    </source>
</reference>
<evidence type="ECO:0000259" key="3">
    <source>
        <dbReference type="Pfam" id="PF07804"/>
    </source>
</evidence>
<feature type="domain" description="HipA-like C-terminal" evidence="3">
    <location>
        <begin position="102"/>
        <end position="184"/>
    </location>
</feature>
<evidence type="ECO:0000313" key="4">
    <source>
        <dbReference type="EMBL" id="NYT26965.1"/>
    </source>
</evidence>
<keyword evidence="1" id="KW-0808">Transferase</keyword>
<organism evidence="4 5">
    <name type="scientific">Candidatus Thiodubiliella endoseptemdiera</name>
    <dbReference type="NCBI Taxonomy" id="2738886"/>
    <lineage>
        <taxon>Bacteria</taxon>
        <taxon>Pseudomonadati</taxon>
        <taxon>Pseudomonadota</taxon>
        <taxon>Gammaproteobacteria</taxon>
        <taxon>Candidatus Pseudothioglobaceae</taxon>
        <taxon>Candidatus Thiodubiliella</taxon>
    </lineage>
</organism>
<keyword evidence="2" id="KW-0418">Kinase</keyword>